<organism evidence="13 14">
    <name type="scientific">Salipaludibacillus neizhouensis</name>
    <dbReference type="NCBI Taxonomy" id="885475"/>
    <lineage>
        <taxon>Bacteria</taxon>
        <taxon>Bacillati</taxon>
        <taxon>Bacillota</taxon>
        <taxon>Bacilli</taxon>
        <taxon>Bacillales</taxon>
        <taxon>Bacillaceae</taxon>
    </lineage>
</organism>
<feature type="binding site" evidence="9">
    <location>
        <position position="79"/>
    </location>
    <ligand>
        <name>4-amino-2-methyl-5-(diphosphooxymethyl)pyrimidine</name>
        <dbReference type="ChEBI" id="CHEBI:57841"/>
    </ligand>
</feature>
<comment type="catalytic activity">
    <reaction evidence="6 9 10">
        <text>4-methyl-5-(2-phosphooxyethyl)-thiazole + 4-amino-2-methyl-5-(diphosphooxymethyl)pyrimidine + H(+) = thiamine phosphate + diphosphate</text>
        <dbReference type="Rhea" id="RHEA:22328"/>
        <dbReference type="ChEBI" id="CHEBI:15378"/>
        <dbReference type="ChEBI" id="CHEBI:33019"/>
        <dbReference type="ChEBI" id="CHEBI:37575"/>
        <dbReference type="ChEBI" id="CHEBI:57841"/>
        <dbReference type="ChEBI" id="CHEBI:58296"/>
        <dbReference type="EC" id="2.5.1.3"/>
    </reaction>
</comment>
<comment type="cofactor">
    <cofactor evidence="9">
        <name>Mg(2+)</name>
        <dbReference type="ChEBI" id="CHEBI:18420"/>
    </cofactor>
    <text evidence="9">Binds 1 Mg(2+) ion per subunit.</text>
</comment>
<dbReference type="InterPro" id="IPR034291">
    <property type="entry name" value="TMP_synthase"/>
</dbReference>
<evidence type="ECO:0000259" key="12">
    <source>
        <dbReference type="Pfam" id="PF02581"/>
    </source>
</evidence>
<keyword evidence="2 9" id="KW-0808">Transferase</keyword>
<dbReference type="GO" id="GO:0004789">
    <property type="term" value="F:thiamine-phosphate diphosphorylase activity"/>
    <property type="evidence" value="ECO:0007669"/>
    <property type="project" value="UniProtKB-UniRule"/>
</dbReference>
<feature type="binding site" evidence="9">
    <location>
        <begin position="143"/>
        <end position="145"/>
    </location>
    <ligand>
        <name>2-[(2R,5Z)-2-carboxy-4-methylthiazol-5(2H)-ylidene]ethyl phosphate</name>
        <dbReference type="ChEBI" id="CHEBI:62899"/>
    </ligand>
</feature>
<reference evidence="13 14" key="1">
    <citation type="submission" date="2017-10" db="EMBL/GenBank/DDBJ databases">
        <title>Bacillus sp. nov., a halophilic bacterium isolated from a Keqin Lake.</title>
        <authorList>
            <person name="Wang H."/>
        </authorList>
    </citation>
    <scope>NUCLEOTIDE SEQUENCE [LARGE SCALE GENOMIC DNA]</scope>
    <source>
        <strain evidence="13 14">KCTC 13187</strain>
    </source>
</reference>
<dbReference type="GO" id="GO:0005737">
    <property type="term" value="C:cytoplasm"/>
    <property type="evidence" value="ECO:0007669"/>
    <property type="project" value="TreeGrafter"/>
</dbReference>
<dbReference type="HAMAP" id="MF_00097">
    <property type="entry name" value="TMP_synthase"/>
    <property type="match status" value="1"/>
</dbReference>
<comment type="similarity">
    <text evidence="9 10">Belongs to the thiamine-phosphate synthase family.</text>
</comment>
<keyword evidence="5 9" id="KW-0784">Thiamine biosynthesis</keyword>
<dbReference type="EMBL" id="PDOE01000001">
    <property type="protein sequence ID" value="RKL68816.1"/>
    <property type="molecule type" value="Genomic_DNA"/>
</dbReference>
<feature type="domain" description="Thiamine phosphate synthase/TenI" evidence="12">
    <location>
        <begin position="15"/>
        <end position="198"/>
    </location>
</feature>
<dbReference type="OrthoDB" id="9812206at2"/>
<dbReference type="GO" id="GO:0009228">
    <property type="term" value="P:thiamine biosynthetic process"/>
    <property type="evidence" value="ECO:0007669"/>
    <property type="project" value="UniProtKB-KW"/>
</dbReference>
<evidence type="ECO:0000256" key="6">
    <source>
        <dbReference type="ARBA" id="ARBA00047334"/>
    </source>
</evidence>
<dbReference type="PANTHER" id="PTHR20857:SF15">
    <property type="entry name" value="THIAMINE-PHOSPHATE SYNTHASE"/>
    <property type="match status" value="1"/>
</dbReference>
<feature type="binding site" evidence="9">
    <location>
        <position position="117"/>
    </location>
    <ligand>
        <name>4-amino-2-methyl-5-(diphosphooxymethyl)pyrimidine</name>
        <dbReference type="ChEBI" id="CHEBI:57841"/>
    </ligand>
</feature>
<evidence type="ECO:0000256" key="11">
    <source>
        <dbReference type="RuleBase" id="RU004253"/>
    </source>
</evidence>
<dbReference type="Pfam" id="PF02581">
    <property type="entry name" value="TMP-TENI"/>
    <property type="match status" value="1"/>
</dbReference>
<dbReference type="Proteomes" id="UP000281498">
    <property type="component" value="Unassembled WGS sequence"/>
</dbReference>
<sequence>MSNLKNETLREALGVYFIMGSQNCITSPQKTLDLALNGGVSIFQFREKGEGAFVGTEKRQLAKELQAICRKNNTLFIVNDDLELAKELDADGIHIGQDDEDLQYVRREFPDKIIGISAHTLEEVEKAVAGGADYLGVGPIYATETKKDAKEVKGTTLIEQIRDLGYTIPIVGIGGINAKRTQEVILAGADGVSVITAISKAESPDKASQEIKSEVTQAKKIKFTK</sequence>
<keyword evidence="3 9" id="KW-0479">Metal-binding</keyword>
<dbReference type="InterPro" id="IPR036206">
    <property type="entry name" value="ThiamineP_synth_sf"/>
</dbReference>
<evidence type="ECO:0000256" key="8">
    <source>
        <dbReference type="ARBA" id="ARBA00047883"/>
    </source>
</evidence>
<accession>A0A3A9KW31</accession>
<dbReference type="InterPro" id="IPR022998">
    <property type="entry name" value="ThiamineP_synth_TenI"/>
</dbReference>
<dbReference type="CDD" id="cd00564">
    <property type="entry name" value="TMP_TenI"/>
    <property type="match status" value="1"/>
</dbReference>
<dbReference type="InterPro" id="IPR013785">
    <property type="entry name" value="Aldolase_TIM"/>
</dbReference>
<evidence type="ECO:0000256" key="9">
    <source>
        <dbReference type="HAMAP-Rule" id="MF_00097"/>
    </source>
</evidence>
<proteinExistence type="inferred from homology"/>
<dbReference type="NCBIfam" id="TIGR00693">
    <property type="entry name" value="thiE"/>
    <property type="match status" value="1"/>
</dbReference>
<comment type="function">
    <text evidence="9">Condenses 4-methyl-5-(beta-hydroxyethyl)thiazole monophosphate (THZ-P) and 2-methyl-4-amino-5-hydroxymethyl pyrimidine pyrophosphate (HMP-PP) to form thiamine monophosphate (TMP).</text>
</comment>
<keyword evidence="14" id="KW-1185">Reference proteome</keyword>
<evidence type="ECO:0000313" key="14">
    <source>
        <dbReference type="Proteomes" id="UP000281498"/>
    </source>
</evidence>
<name>A0A3A9KW31_9BACI</name>
<gene>
    <name evidence="9" type="primary">thiE</name>
    <name evidence="13" type="ORF">CR203_01865</name>
</gene>
<dbReference type="Gene3D" id="3.20.20.70">
    <property type="entry name" value="Aldolase class I"/>
    <property type="match status" value="1"/>
</dbReference>
<dbReference type="FunFam" id="3.20.20.70:FF:000096">
    <property type="entry name" value="Thiamine-phosphate synthase"/>
    <property type="match status" value="1"/>
</dbReference>
<protein>
    <recommendedName>
        <fullName evidence="9">Thiamine-phosphate synthase</fullName>
        <shortName evidence="9">TP synthase</shortName>
        <shortName evidence="9">TPS</shortName>
        <ecNumber evidence="9">2.5.1.3</ecNumber>
    </recommendedName>
    <alternativeName>
        <fullName evidence="9">Thiamine-phosphate pyrophosphorylase</fullName>
        <shortName evidence="9">TMP pyrophosphorylase</shortName>
        <shortName evidence="9">TMP-PPase</shortName>
    </alternativeName>
</protein>
<dbReference type="GO" id="GO:0009229">
    <property type="term" value="P:thiamine diphosphate biosynthetic process"/>
    <property type="evidence" value="ECO:0007669"/>
    <property type="project" value="UniProtKB-UniRule"/>
</dbReference>
<dbReference type="PANTHER" id="PTHR20857">
    <property type="entry name" value="THIAMINE-PHOSPHATE PYROPHOSPHORYLASE"/>
    <property type="match status" value="1"/>
</dbReference>
<dbReference type="SUPFAM" id="SSF51391">
    <property type="entry name" value="Thiamin phosphate synthase"/>
    <property type="match status" value="1"/>
</dbReference>
<evidence type="ECO:0000256" key="7">
    <source>
        <dbReference type="ARBA" id="ARBA00047851"/>
    </source>
</evidence>
<dbReference type="RefSeq" id="WP_110936544.1">
    <property type="nucleotide sequence ID" value="NZ_KZ614146.1"/>
</dbReference>
<dbReference type="AlphaFoldDB" id="A0A3A9KW31"/>
<feature type="binding site" evidence="9">
    <location>
        <position position="80"/>
    </location>
    <ligand>
        <name>Mg(2+)</name>
        <dbReference type="ChEBI" id="CHEBI:18420"/>
    </ligand>
</feature>
<evidence type="ECO:0000256" key="3">
    <source>
        <dbReference type="ARBA" id="ARBA00022723"/>
    </source>
</evidence>
<keyword evidence="4 9" id="KW-0460">Magnesium</keyword>
<feature type="binding site" evidence="9">
    <location>
        <begin position="195"/>
        <end position="196"/>
    </location>
    <ligand>
        <name>2-[(2R,5Z)-2-carboxy-4-methylthiazol-5(2H)-ylidene]ethyl phosphate</name>
        <dbReference type="ChEBI" id="CHEBI:62899"/>
    </ligand>
</feature>
<evidence type="ECO:0000256" key="4">
    <source>
        <dbReference type="ARBA" id="ARBA00022842"/>
    </source>
</evidence>
<comment type="catalytic activity">
    <reaction evidence="8 9 10">
        <text>2-[(2R,5Z)-2-carboxy-4-methylthiazol-5(2H)-ylidene]ethyl phosphate + 4-amino-2-methyl-5-(diphosphooxymethyl)pyrimidine + 2 H(+) = thiamine phosphate + CO2 + diphosphate</text>
        <dbReference type="Rhea" id="RHEA:47844"/>
        <dbReference type="ChEBI" id="CHEBI:15378"/>
        <dbReference type="ChEBI" id="CHEBI:16526"/>
        <dbReference type="ChEBI" id="CHEBI:33019"/>
        <dbReference type="ChEBI" id="CHEBI:37575"/>
        <dbReference type="ChEBI" id="CHEBI:57841"/>
        <dbReference type="ChEBI" id="CHEBI:62899"/>
        <dbReference type="EC" id="2.5.1.3"/>
    </reaction>
</comment>
<comment type="caution">
    <text evidence="13">The sequence shown here is derived from an EMBL/GenBank/DDBJ whole genome shotgun (WGS) entry which is preliminary data.</text>
</comment>
<evidence type="ECO:0000256" key="1">
    <source>
        <dbReference type="ARBA" id="ARBA00005165"/>
    </source>
</evidence>
<dbReference type="EC" id="2.5.1.3" evidence="9"/>
<feature type="binding site" evidence="9">
    <location>
        <begin position="44"/>
        <end position="48"/>
    </location>
    <ligand>
        <name>4-amino-2-methyl-5-(diphosphooxymethyl)pyrimidine</name>
        <dbReference type="ChEBI" id="CHEBI:57841"/>
    </ligand>
</feature>
<dbReference type="GO" id="GO:0000287">
    <property type="term" value="F:magnesium ion binding"/>
    <property type="evidence" value="ECO:0007669"/>
    <property type="project" value="UniProtKB-UniRule"/>
</dbReference>
<evidence type="ECO:0000256" key="2">
    <source>
        <dbReference type="ARBA" id="ARBA00022679"/>
    </source>
</evidence>
<feature type="binding site" evidence="9">
    <location>
        <position position="99"/>
    </location>
    <ligand>
        <name>Mg(2+)</name>
        <dbReference type="ChEBI" id="CHEBI:18420"/>
    </ligand>
</feature>
<comment type="pathway">
    <text evidence="1 9 11">Cofactor biosynthesis; thiamine diphosphate biosynthesis; thiamine phosphate from 4-amino-2-methyl-5-diphosphomethylpyrimidine and 4-methyl-5-(2-phosphoethyl)-thiazole: step 1/1.</text>
</comment>
<evidence type="ECO:0000256" key="5">
    <source>
        <dbReference type="ARBA" id="ARBA00022977"/>
    </source>
</evidence>
<feature type="binding site" evidence="9">
    <location>
        <position position="175"/>
    </location>
    <ligand>
        <name>2-[(2R,5Z)-2-carboxy-4-methylthiazol-5(2H)-ylidene]ethyl phosphate</name>
        <dbReference type="ChEBI" id="CHEBI:62899"/>
    </ligand>
</feature>
<comment type="catalytic activity">
    <reaction evidence="7 9 10">
        <text>2-(2-carboxy-4-methylthiazol-5-yl)ethyl phosphate + 4-amino-2-methyl-5-(diphosphooxymethyl)pyrimidine + 2 H(+) = thiamine phosphate + CO2 + diphosphate</text>
        <dbReference type="Rhea" id="RHEA:47848"/>
        <dbReference type="ChEBI" id="CHEBI:15378"/>
        <dbReference type="ChEBI" id="CHEBI:16526"/>
        <dbReference type="ChEBI" id="CHEBI:33019"/>
        <dbReference type="ChEBI" id="CHEBI:37575"/>
        <dbReference type="ChEBI" id="CHEBI:57841"/>
        <dbReference type="ChEBI" id="CHEBI:62890"/>
        <dbReference type="EC" id="2.5.1.3"/>
    </reaction>
</comment>
<evidence type="ECO:0000256" key="10">
    <source>
        <dbReference type="RuleBase" id="RU003826"/>
    </source>
</evidence>
<dbReference type="UniPathway" id="UPA00060">
    <property type="reaction ID" value="UER00141"/>
</dbReference>
<feature type="binding site" evidence="9">
    <location>
        <position position="146"/>
    </location>
    <ligand>
        <name>4-amino-2-methyl-5-(diphosphooxymethyl)pyrimidine</name>
        <dbReference type="ChEBI" id="CHEBI:57841"/>
    </ligand>
</feature>
<evidence type="ECO:0000313" key="13">
    <source>
        <dbReference type="EMBL" id="RKL68816.1"/>
    </source>
</evidence>